<dbReference type="PROSITE" id="PS50013">
    <property type="entry name" value="CHROMO_2"/>
    <property type="match status" value="1"/>
</dbReference>
<evidence type="ECO:0000256" key="4">
    <source>
        <dbReference type="SAM" id="MobiDB-lite"/>
    </source>
</evidence>
<dbReference type="SMART" id="SM00298">
    <property type="entry name" value="CHROMO"/>
    <property type="match status" value="3"/>
</dbReference>
<protein>
    <recommendedName>
        <fullName evidence="5">Chromo domain-containing protein</fullName>
    </recommendedName>
</protein>
<evidence type="ECO:0000313" key="7">
    <source>
        <dbReference type="Proteomes" id="UP000663760"/>
    </source>
</evidence>
<dbReference type="PROSITE" id="PS50297">
    <property type="entry name" value="ANK_REP_REGION"/>
    <property type="match status" value="2"/>
</dbReference>
<feature type="region of interest" description="Disordered" evidence="4">
    <location>
        <begin position="1"/>
        <end position="32"/>
    </location>
</feature>
<sequence length="416" mass="43876">MEALLANPSLSRPPLLTSPPSSSSSSLPPSHKYAASSSAAAAAAVRPLRLRAPCFRCYSAFQDQYPAQFPAPDGAVAEDDGASEDDEAFGEVNKIIGSRSVPAADDEEGNIVTTEFLIEWKDGHAPSWVPAAGIAADVVAEYETPWWTAAKKADDAALSALLSDPATARDPDALDSDGRAALHFVAGLGSEACIRLLAGAGADVDRRERSGGGLTPLHMAAGYARPAAVKALLELGADPEAGDDRGRTAMDLAREVLAATPKANPATFTRRLALEAVIRELEAAVYEFAEVEQVLEARGDGERKEFLVQWKDGGDREWIRAKWVAEDLISDYEAGLEYGVAEAVVGVRRAAGAVEGAEEGKVEYLVKWVDIKEATWEPVQNVDPVLIQEFERKQQEGGAAAAGGSGDKQAAGAPLG</sequence>
<evidence type="ECO:0000256" key="2">
    <source>
        <dbReference type="ARBA" id="ARBA00023043"/>
    </source>
</evidence>
<feature type="region of interest" description="Disordered" evidence="4">
    <location>
        <begin position="396"/>
        <end position="416"/>
    </location>
</feature>
<organism evidence="6 7">
    <name type="scientific">Spirodela intermedia</name>
    <name type="common">Intermediate duckweed</name>
    <dbReference type="NCBI Taxonomy" id="51605"/>
    <lineage>
        <taxon>Eukaryota</taxon>
        <taxon>Viridiplantae</taxon>
        <taxon>Streptophyta</taxon>
        <taxon>Embryophyta</taxon>
        <taxon>Tracheophyta</taxon>
        <taxon>Spermatophyta</taxon>
        <taxon>Magnoliopsida</taxon>
        <taxon>Liliopsida</taxon>
        <taxon>Araceae</taxon>
        <taxon>Lemnoideae</taxon>
        <taxon>Spirodela</taxon>
    </lineage>
</organism>
<dbReference type="Gene3D" id="1.25.40.20">
    <property type="entry name" value="Ankyrin repeat-containing domain"/>
    <property type="match status" value="1"/>
</dbReference>
<dbReference type="InterPro" id="IPR016197">
    <property type="entry name" value="Chromo-like_dom_sf"/>
</dbReference>
<dbReference type="InterPro" id="IPR036770">
    <property type="entry name" value="Ankyrin_rpt-contain_sf"/>
</dbReference>
<dbReference type="InterPro" id="IPR030300">
    <property type="entry name" value="CPSRP43_chromodomain_3"/>
</dbReference>
<accession>A0A7I8L0P0</accession>
<dbReference type="InterPro" id="IPR023780">
    <property type="entry name" value="Chromo_domain"/>
</dbReference>
<keyword evidence="1" id="KW-0677">Repeat</keyword>
<dbReference type="SUPFAM" id="SSF48403">
    <property type="entry name" value="Ankyrin repeat"/>
    <property type="match status" value="1"/>
</dbReference>
<evidence type="ECO:0000259" key="5">
    <source>
        <dbReference type="PROSITE" id="PS50013"/>
    </source>
</evidence>
<dbReference type="Pfam" id="PF00385">
    <property type="entry name" value="Chromo"/>
    <property type="match status" value="1"/>
</dbReference>
<feature type="compositionally biased region" description="Low complexity" evidence="4">
    <location>
        <begin position="8"/>
        <end position="32"/>
    </location>
</feature>
<dbReference type="EMBL" id="LR746273">
    <property type="protein sequence ID" value="CAA7403541.1"/>
    <property type="molecule type" value="Genomic_DNA"/>
</dbReference>
<dbReference type="PROSITE" id="PS50088">
    <property type="entry name" value="ANK_REPEAT"/>
    <property type="match status" value="2"/>
</dbReference>
<dbReference type="SUPFAM" id="SSF54160">
    <property type="entry name" value="Chromo domain-like"/>
    <property type="match status" value="3"/>
</dbReference>
<gene>
    <name evidence="6" type="ORF">SI8410_10014219</name>
</gene>
<dbReference type="SMART" id="SM00248">
    <property type="entry name" value="ANK"/>
    <property type="match status" value="3"/>
</dbReference>
<keyword evidence="2 3" id="KW-0040">ANK repeat</keyword>
<feature type="domain" description="Chromo" evidence="5">
    <location>
        <begin position="339"/>
        <end position="402"/>
    </location>
</feature>
<name>A0A7I8L0P0_SPIIN</name>
<evidence type="ECO:0000256" key="1">
    <source>
        <dbReference type="ARBA" id="ARBA00022737"/>
    </source>
</evidence>
<reference evidence="6" key="1">
    <citation type="submission" date="2020-02" db="EMBL/GenBank/DDBJ databases">
        <authorList>
            <person name="Scholz U."/>
            <person name="Mascher M."/>
            <person name="Fiebig A."/>
        </authorList>
    </citation>
    <scope>NUCLEOTIDE SEQUENCE</scope>
</reference>
<dbReference type="CDD" id="cd18628">
    <property type="entry name" value="CD3_cpSRP43_like"/>
    <property type="match status" value="1"/>
</dbReference>
<feature type="compositionally biased region" description="Low complexity" evidence="4">
    <location>
        <begin position="407"/>
        <end position="416"/>
    </location>
</feature>
<dbReference type="Gene3D" id="2.40.50.40">
    <property type="match status" value="3"/>
</dbReference>
<dbReference type="InterPro" id="IPR002110">
    <property type="entry name" value="Ankyrin_rpt"/>
</dbReference>
<evidence type="ECO:0000256" key="3">
    <source>
        <dbReference type="PROSITE-ProRule" id="PRU00023"/>
    </source>
</evidence>
<dbReference type="OrthoDB" id="341259at2759"/>
<dbReference type="Proteomes" id="UP000663760">
    <property type="component" value="Chromosome 10"/>
</dbReference>
<keyword evidence="7" id="KW-1185">Reference proteome</keyword>
<dbReference type="Pfam" id="PF12796">
    <property type="entry name" value="Ank_2"/>
    <property type="match status" value="1"/>
</dbReference>
<proteinExistence type="predicted"/>
<dbReference type="InterPro" id="IPR000953">
    <property type="entry name" value="Chromo/chromo_shadow_dom"/>
</dbReference>
<dbReference type="AlphaFoldDB" id="A0A7I8L0P0"/>
<feature type="repeat" description="ANK" evidence="3">
    <location>
        <begin position="212"/>
        <end position="244"/>
    </location>
</feature>
<dbReference type="PANTHER" id="PTHR24171">
    <property type="entry name" value="ANKYRIN REPEAT DOMAIN-CONTAINING PROTEIN 39-RELATED"/>
    <property type="match status" value="1"/>
</dbReference>
<feature type="repeat" description="ANK" evidence="3">
    <location>
        <begin position="177"/>
        <end position="209"/>
    </location>
</feature>
<evidence type="ECO:0000313" key="6">
    <source>
        <dbReference type="EMBL" id="CAA7403541.1"/>
    </source>
</evidence>